<evidence type="ECO:0000259" key="3">
    <source>
        <dbReference type="Pfam" id="PF25825"/>
    </source>
</evidence>
<evidence type="ECO:0000256" key="2">
    <source>
        <dbReference type="SAM" id="MobiDB-lite"/>
    </source>
</evidence>
<sequence length="397" mass="43337">MAPERGAGSLPCGTEGLPRAFLQSLRTLFDILDDRRRGYVHLREIESRWQGAEARELPPGVLEGLRQAAPASGYLTFERFVLGLRASLLSPANGGKAARPVLGGCEPHGKARLVALKGGASRSMEKIPSPPGAPAPLAKGESREYMEKSSDPLVLDVCPCMVPSSKCACPSSVAGADGKPTGQSHGEVSCTGVADARRHERGRGEHRRHTITNGVDYGMLKQMKELEQEKDFLLQGLEMVEHTREWYHQQIQIVQERQKHLGKNKTTNGFFPEGSQSHLGRLLPKLQEVNRCLGELLSTSGKVRALLTPSSSQPLNSSSSALTRQVPAAPTPPPALAGPQQAISMLKEQNRLLTKEVTEKSERITQLEQEKSALIKQLFEARARNNHETSQLDSTFI</sequence>
<dbReference type="Gene3D" id="1.10.287.450">
    <property type="entry name" value="Helix hairpin bin"/>
    <property type="match status" value="1"/>
</dbReference>
<proteinExistence type="predicted"/>
<dbReference type="PANTHER" id="PTHR14907">
    <property type="entry name" value="FI14130P"/>
    <property type="match status" value="1"/>
</dbReference>
<feature type="compositionally biased region" description="Low complexity" evidence="2">
    <location>
        <begin position="308"/>
        <end position="328"/>
    </location>
</feature>
<feature type="domain" description="Suppressor APC" evidence="3">
    <location>
        <begin position="16"/>
        <end position="90"/>
    </location>
</feature>
<dbReference type="GO" id="GO:0045179">
    <property type="term" value="C:apical cortex"/>
    <property type="evidence" value="ECO:0007669"/>
    <property type="project" value="Ensembl"/>
</dbReference>
<dbReference type="GO" id="GO:0005829">
    <property type="term" value="C:cytosol"/>
    <property type="evidence" value="ECO:0007669"/>
    <property type="project" value="Ensembl"/>
</dbReference>
<dbReference type="GO" id="GO:0005730">
    <property type="term" value="C:nucleolus"/>
    <property type="evidence" value="ECO:0007669"/>
    <property type="project" value="Ensembl"/>
</dbReference>
<reference evidence="4" key="1">
    <citation type="submission" date="2025-08" db="UniProtKB">
        <authorList>
            <consortium name="Ensembl"/>
        </authorList>
    </citation>
    <scope>IDENTIFICATION</scope>
</reference>
<evidence type="ECO:0000313" key="4">
    <source>
        <dbReference type="Ensembl" id="ENSCABP00000017320.1"/>
    </source>
</evidence>
<dbReference type="GO" id="GO:0043296">
    <property type="term" value="C:apical junction complex"/>
    <property type="evidence" value="ECO:0007669"/>
    <property type="project" value="Ensembl"/>
</dbReference>
<gene>
    <name evidence="4" type="primary">SAPCD2</name>
</gene>
<dbReference type="OMA" id="WQLNLMA"/>
<evidence type="ECO:0000256" key="1">
    <source>
        <dbReference type="SAM" id="Coils"/>
    </source>
</evidence>
<dbReference type="GO" id="GO:1904777">
    <property type="term" value="P:negative regulation of protein localization to cell cortex"/>
    <property type="evidence" value="ECO:0007669"/>
    <property type="project" value="Ensembl"/>
</dbReference>
<accession>A0A8C0H1B4</accession>
<dbReference type="GO" id="GO:0008284">
    <property type="term" value="P:positive regulation of cell population proliferation"/>
    <property type="evidence" value="ECO:0007669"/>
    <property type="project" value="Ensembl"/>
</dbReference>
<reference evidence="4" key="2">
    <citation type="submission" date="2025-09" db="UniProtKB">
        <authorList>
            <consortium name="Ensembl"/>
        </authorList>
    </citation>
    <scope>IDENTIFICATION</scope>
</reference>
<organism evidence="4 5">
    <name type="scientific">Chelonoidis abingdonii</name>
    <name type="common">Abingdon island giant tortoise</name>
    <name type="synonym">Testudo abingdonii</name>
    <dbReference type="NCBI Taxonomy" id="106734"/>
    <lineage>
        <taxon>Eukaryota</taxon>
        <taxon>Metazoa</taxon>
        <taxon>Chordata</taxon>
        <taxon>Craniata</taxon>
        <taxon>Vertebrata</taxon>
        <taxon>Euteleostomi</taxon>
        <taxon>Archelosauria</taxon>
        <taxon>Testudinata</taxon>
        <taxon>Testudines</taxon>
        <taxon>Cryptodira</taxon>
        <taxon>Durocryptodira</taxon>
        <taxon>Testudinoidea</taxon>
        <taxon>Testudinidae</taxon>
        <taxon>Chelonoidis</taxon>
    </lineage>
</organism>
<dbReference type="Pfam" id="PF11414">
    <property type="entry name" value="Suppressor_APC"/>
    <property type="match status" value="1"/>
</dbReference>
<dbReference type="AlphaFoldDB" id="A0A8C0H1B4"/>
<dbReference type="Ensembl" id="ENSCABT00000018982.1">
    <property type="protein sequence ID" value="ENSCABP00000017320.1"/>
    <property type="gene ID" value="ENSCABG00000012861.1"/>
</dbReference>
<dbReference type="Proteomes" id="UP000694404">
    <property type="component" value="Unplaced"/>
</dbReference>
<dbReference type="Pfam" id="PF25825">
    <property type="entry name" value="SAPC2_N"/>
    <property type="match status" value="1"/>
</dbReference>
<name>A0A8C0H1B4_CHEAB</name>
<protein>
    <submittedName>
        <fullName evidence="4">Suppressor APC domain containing 2</fullName>
    </submittedName>
</protein>
<feature type="region of interest" description="Disordered" evidence="2">
    <location>
        <begin position="308"/>
        <end position="337"/>
    </location>
</feature>
<keyword evidence="1" id="KW-0175">Coiled coil</keyword>
<dbReference type="InterPro" id="IPR026828">
    <property type="entry name" value="SAPC2_1/2"/>
</dbReference>
<feature type="region of interest" description="Disordered" evidence="2">
    <location>
        <begin position="120"/>
        <end position="141"/>
    </location>
</feature>
<dbReference type="PANTHER" id="PTHR14907:SF3">
    <property type="entry name" value="SUPPRESSOR APC DOMAIN-CONTAINING PROTEIN 2"/>
    <property type="match status" value="1"/>
</dbReference>
<dbReference type="InterPro" id="IPR057953">
    <property type="entry name" value="SAPC2_N"/>
</dbReference>
<keyword evidence="5" id="KW-1185">Reference proteome</keyword>
<feature type="coiled-coil region" evidence="1">
    <location>
        <begin position="343"/>
        <end position="384"/>
    </location>
</feature>
<dbReference type="GO" id="GO:0005654">
    <property type="term" value="C:nucleoplasm"/>
    <property type="evidence" value="ECO:0007669"/>
    <property type="project" value="Ensembl"/>
</dbReference>
<feature type="region of interest" description="Disordered" evidence="2">
    <location>
        <begin position="176"/>
        <end position="206"/>
    </location>
</feature>
<dbReference type="GeneTree" id="ENSGT00390000008072"/>
<evidence type="ECO:0000313" key="5">
    <source>
        <dbReference type="Proteomes" id="UP000694404"/>
    </source>
</evidence>